<accession>A0AAD5G2R8</accession>
<evidence type="ECO:0000256" key="2">
    <source>
        <dbReference type="ARBA" id="ARBA00022741"/>
    </source>
</evidence>
<dbReference type="GO" id="GO:0012505">
    <property type="term" value="C:endomembrane system"/>
    <property type="evidence" value="ECO:0007669"/>
    <property type="project" value="UniProtKB-SubCell"/>
</dbReference>
<proteinExistence type="inferred from homology"/>
<evidence type="ECO:0000256" key="1">
    <source>
        <dbReference type="ARBA" id="ARBA00006270"/>
    </source>
</evidence>
<dbReference type="InterPro" id="IPR027417">
    <property type="entry name" value="P-loop_NTPase"/>
</dbReference>
<evidence type="ECO:0000256" key="3">
    <source>
        <dbReference type="ARBA" id="ARBA00023134"/>
    </source>
</evidence>
<dbReference type="PANTHER" id="PTHR47977">
    <property type="entry name" value="RAS-RELATED PROTEIN RAB"/>
    <property type="match status" value="1"/>
</dbReference>
<protein>
    <submittedName>
        <fullName evidence="6">Uncharacterized protein</fullName>
    </submittedName>
</protein>
<dbReference type="PRINTS" id="PR00449">
    <property type="entry name" value="RASTRNSFRMNG"/>
</dbReference>
<dbReference type="AlphaFoldDB" id="A0AAD5G2R8"/>
<dbReference type="InterPro" id="IPR050227">
    <property type="entry name" value="Rab"/>
</dbReference>
<dbReference type="GO" id="GO:0003924">
    <property type="term" value="F:GTPase activity"/>
    <property type="evidence" value="ECO:0007669"/>
    <property type="project" value="InterPro"/>
</dbReference>
<gene>
    <name evidence="6" type="ORF">M8C21_022793</name>
</gene>
<comment type="similarity">
    <text evidence="1">Belongs to the small GTPase superfamily. Rab family.</text>
</comment>
<comment type="subcellular location">
    <subcellularLocation>
        <location evidence="4">Endomembrane system</location>
        <topology evidence="4">Lipid-anchor</topology>
    </subcellularLocation>
</comment>
<evidence type="ECO:0000313" key="6">
    <source>
        <dbReference type="EMBL" id="KAI7726714.1"/>
    </source>
</evidence>
<dbReference type="SUPFAM" id="SSF52540">
    <property type="entry name" value="P-loop containing nucleoside triphosphate hydrolases"/>
    <property type="match status" value="1"/>
</dbReference>
<dbReference type="EMBL" id="JAMZMK010011593">
    <property type="protein sequence ID" value="KAI7726714.1"/>
    <property type="molecule type" value="Genomic_DNA"/>
</dbReference>
<keyword evidence="5" id="KW-0812">Transmembrane</keyword>
<keyword evidence="5" id="KW-0472">Membrane</keyword>
<reference evidence="6" key="1">
    <citation type="submission" date="2022-06" db="EMBL/GenBank/DDBJ databases">
        <title>Uncovering the hologenomic basis of an extraordinary plant invasion.</title>
        <authorList>
            <person name="Bieker V.C."/>
            <person name="Martin M.D."/>
            <person name="Gilbert T."/>
            <person name="Hodgins K."/>
            <person name="Battlay P."/>
            <person name="Petersen B."/>
            <person name="Wilson J."/>
        </authorList>
    </citation>
    <scope>NUCLEOTIDE SEQUENCE</scope>
    <source>
        <strain evidence="6">AA19_3_7</strain>
        <tissue evidence="6">Leaf</tissue>
    </source>
</reference>
<evidence type="ECO:0000256" key="5">
    <source>
        <dbReference type="SAM" id="Phobius"/>
    </source>
</evidence>
<dbReference type="InterPro" id="IPR001806">
    <property type="entry name" value="Small_GTPase"/>
</dbReference>
<dbReference type="GO" id="GO:0005525">
    <property type="term" value="F:GTP binding"/>
    <property type="evidence" value="ECO:0007669"/>
    <property type="project" value="UniProtKB-KW"/>
</dbReference>
<keyword evidence="7" id="KW-1185">Reference proteome</keyword>
<feature type="transmembrane region" description="Helical" evidence="5">
    <location>
        <begin position="6"/>
        <end position="29"/>
    </location>
</feature>
<dbReference type="PROSITE" id="PS51419">
    <property type="entry name" value="RAB"/>
    <property type="match status" value="1"/>
</dbReference>
<dbReference type="Gene3D" id="3.40.50.300">
    <property type="entry name" value="P-loop containing nucleotide triphosphate hydrolases"/>
    <property type="match status" value="1"/>
</dbReference>
<keyword evidence="2" id="KW-0547">Nucleotide-binding</keyword>
<organism evidence="6 7">
    <name type="scientific">Ambrosia artemisiifolia</name>
    <name type="common">Common ragweed</name>
    <dbReference type="NCBI Taxonomy" id="4212"/>
    <lineage>
        <taxon>Eukaryota</taxon>
        <taxon>Viridiplantae</taxon>
        <taxon>Streptophyta</taxon>
        <taxon>Embryophyta</taxon>
        <taxon>Tracheophyta</taxon>
        <taxon>Spermatophyta</taxon>
        <taxon>Magnoliopsida</taxon>
        <taxon>eudicotyledons</taxon>
        <taxon>Gunneridae</taxon>
        <taxon>Pentapetalae</taxon>
        <taxon>asterids</taxon>
        <taxon>campanulids</taxon>
        <taxon>Asterales</taxon>
        <taxon>Asteraceae</taxon>
        <taxon>Asteroideae</taxon>
        <taxon>Heliantheae alliance</taxon>
        <taxon>Heliantheae</taxon>
        <taxon>Ambrosia</taxon>
    </lineage>
</organism>
<dbReference type="Proteomes" id="UP001206925">
    <property type="component" value="Unassembled WGS sequence"/>
</dbReference>
<name>A0AAD5G2R8_AMBAR</name>
<dbReference type="Pfam" id="PF00071">
    <property type="entry name" value="Ras"/>
    <property type="match status" value="1"/>
</dbReference>
<comment type="caution">
    <text evidence="6">The sequence shown here is derived from an EMBL/GenBank/DDBJ whole genome shotgun (WGS) entry which is preliminary data.</text>
</comment>
<keyword evidence="3" id="KW-0342">GTP-binding</keyword>
<keyword evidence="5" id="KW-1133">Transmembrane helix</keyword>
<sequence length="102" mass="11478">LAVSSPIHILSLSSNFLYVPVFTYLIGLINRMVGVSDLKQVTNGGHVKYKVVFIGDQSAGKSSIITRFIYDKFEPTYETTIGVDFLSKTTYLEDQAIRLQLW</sequence>
<feature type="non-terminal residue" evidence="6">
    <location>
        <position position="1"/>
    </location>
</feature>
<evidence type="ECO:0000313" key="7">
    <source>
        <dbReference type="Proteomes" id="UP001206925"/>
    </source>
</evidence>
<evidence type="ECO:0000256" key="4">
    <source>
        <dbReference type="ARBA" id="ARBA00037868"/>
    </source>
</evidence>